<reference evidence="2" key="1">
    <citation type="submission" date="2021-06" db="EMBL/GenBank/DDBJ databases">
        <authorList>
            <person name="Kallberg Y."/>
            <person name="Tangrot J."/>
            <person name="Rosling A."/>
        </authorList>
    </citation>
    <scope>NUCLEOTIDE SEQUENCE</scope>
    <source>
        <strain evidence="2">AZ414A</strain>
    </source>
</reference>
<evidence type="ECO:0000313" key="3">
    <source>
        <dbReference type="Proteomes" id="UP000789706"/>
    </source>
</evidence>
<sequence length="83" mass="9679">MGRKRSDMLIDSPLNSGPTINQSTDNLLRRIKKKNPNSLTTNAKKRQKKSRMRALMNNEKKEIKVSKSVDKLLKRKKSKNVWE</sequence>
<dbReference type="AlphaFoldDB" id="A0A9N9F6H5"/>
<evidence type="ECO:0000313" key="2">
    <source>
        <dbReference type="EMBL" id="CAG8512303.1"/>
    </source>
</evidence>
<dbReference type="Proteomes" id="UP000789706">
    <property type="component" value="Unassembled WGS sequence"/>
</dbReference>
<dbReference type="EMBL" id="CAJVPK010000452">
    <property type="protein sequence ID" value="CAG8512303.1"/>
    <property type="molecule type" value="Genomic_DNA"/>
</dbReference>
<organism evidence="2 3">
    <name type="scientific">Diversispora eburnea</name>
    <dbReference type="NCBI Taxonomy" id="1213867"/>
    <lineage>
        <taxon>Eukaryota</taxon>
        <taxon>Fungi</taxon>
        <taxon>Fungi incertae sedis</taxon>
        <taxon>Mucoromycota</taxon>
        <taxon>Glomeromycotina</taxon>
        <taxon>Glomeromycetes</taxon>
        <taxon>Diversisporales</taxon>
        <taxon>Diversisporaceae</taxon>
        <taxon>Diversispora</taxon>
    </lineage>
</organism>
<keyword evidence="3" id="KW-1185">Reference proteome</keyword>
<gene>
    <name evidence="2" type="ORF">DEBURN_LOCUS5239</name>
</gene>
<dbReference type="OrthoDB" id="10299679at2759"/>
<feature type="region of interest" description="Disordered" evidence="1">
    <location>
        <begin position="1"/>
        <end position="22"/>
    </location>
</feature>
<feature type="compositionally biased region" description="Polar residues" evidence="1">
    <location>
        <begin position="13"/>
        <end position="22"/>
    </location>
</feature>
<protein>
    <submittedName>
        <fullName evidence="2">1079_t:CDS:1</fullName>
    </submittedName>
</protein>
<accession>A0A9N9F6H5</accession>
<comment type="caution">
    <text evidence="2">The sequence shown here is derived from an EMBL/GenBank/DDBJ whole genome shotgun (WGS) entry which is preliminary data.</text>
</comment>
<name>A0A9N9F6H5_9GLOM</name>
<proteinExistence type="predicted"/>
<evidence type="ECO:0000256" key="1">
    <source>
        <dbReference type="SAM" id="MobiDB-lite"/>
    </source>
</evidence>